<dbReference type="Proteomes" id="UP000601435">
    <property type="component" value="Unassembled WGS sequence"/>
</dbReference>
<keyword evidence="3" id="KW-1185">Reference proteome</keyword>
<reference evidence="2" key="1">
    <citation type="submission" date="2021-02" db="EMBL/GenBank/DDBJ databases">
        <authorList>
            <person name="Dougan E. K."/>
            <person name="Rhodes N."/>
            <person name="Thang M."/>
            <person name="Chan C."/>
        </authorList>
    </citation>
    <scope>NUCLEOTIDE SEQUENCE</scope>
</reference>
<comment type="caution">
    <text evidence="2">The sequence shown here is derived from an EMBL/GenBank/DDBJ whole genome shotgun (WGS) entry which is preliminary data.</text>
</comment>
<sequence length="312" mass="34970">MLKNMDNGQEPTANDQVTGKPKEELQQMWADFGPDVKKRPRGNPVHVVSWSWGDFRKGVPHTTLYYTLRLGTWYPHVLARTKAYASTLHQFTCHTNFVRGKRYHDEIAFCCDLNYDVLDIVNVDERGVPLGQLLRIDFILFALPSMTFWDDRVIEGSDTIVGSDHCAISVSLQSLPSIGREARDLAKQIADTRKKAKKEWLAALLEKSAGGGRSKAIADLRAFYQRKYTPQEIRDVAFMCKHNKSTGADGISYEALQPIVLSSTVAKVFTKALMLRLRPRLPDIGAFQAQGSREAEVLLDVICNSRVGVATA</sequence>
<evidence type="ECO:0000256" key="1">
    <source>
        <dbReference type="SAM" id="MobiDB-lite"/>
    </source>
</evidence>
<name>A0A812U9K7_9DINO</name>
<organism evidence="2 3">
    <name type="scientific">Symbiodinium necroappetens</name>
    <dbReference type="NCBI Taxonomy" id="1628268"/>
    <lineage>
        <taxon>Eukaryota</taxon>
        <taxon>Sar</taxon>
        <taxon>Alveolata</taxon>
        <taxon>Dinophyceae</taxon>
        <taxon>Suessiales</taxon>
        <taxon>Symbiodiniaceae</taxon>
        <taxon>Symbiodinium</taxon>
    </lineage>
</organism>
<proteinExistence type="predicted"/>
<accession>A0A812U9K7</accession>
<feature type="compositionally biased region" description="Polar residues" evidence="1">
    <location>
        <begin position="1"/>
        <end position="17"/>
    </location>
</feature>
<dbReference type="OrthoDB" id="10289176at2759"/>
<evidence type="ECO:0000313" key="3">
    <source>
        <dbReference type="Proteomes" id="UP000601435"/>
    </source>
</evidence>
<dbReference type="AlphaFoldDB" id="A0A812U9K7"/>
<gene>
    <name evidence="2" type="primary">pol</name>
    <name evidence="2" type="ORF">SNEC2469_LOCUS16217</name>
</gene>
<evidence type="ECO:0000313" key="2">
    <source>
        <dbReference type="EMBL" id="CAE7561329.1"/>
    </source>
</evidence>
<feature type="region of interest" description="Disordered" evidence="1">
    <location>
        <begin position="1"/>
        <end position="21"/>
    </location>
</feature>
<protein>
    <submittedName>
        <fullName evidence="2">Pol protein</fullName>
    </submittedName>
</protein>
<dbReference type="EMBL" id="CAJNJA010026534">
    <property type="protein sequence ID" value="CAE7561329.1"/>
    <property type="molecule type" value="Genomic_DNA"/>
</dbReference>